<organism evidence="1">
    <name type="scientific">uncultured bacterium</name>
    <name type="common">gcode 4</name>
    <dbReference type="NCBI Taxonomy" id="1234023"/>
    <lineage>
        <taxon>Bacteria</taxon>
        <taxon>environmental samples</taxon>
    </lineage>
</organism>
<protein>
    <recommendedName>
        <fullName evidence="2">DUF721 domain-containing protein</fullName>
    </recommendedName>
</protein>
<gene>
    <name evidence="1" type="ORF">ACD_49C00051G0012</name>
</gene>
<accession>K2BBZ1</accession>
<reference evidence="1" key="1">
    <citation type="journal article" date="2012" name="Science">
        <title>Fermentation, hydrogen, and sulfur metabolism in multiple uncultivated bacterial phyla.</title>
        <authorList>
            <person name="Wrighton K.C."/>
            <person name="Thomas B.C."/>
            <person name="Sharon I."/>
            <person name="Miller C.S."/>
            <person name="Castelle C.J."/>
            <person name="VerBerkmoes N.C."/>
            <person name="Wilkins M.J."/>
            <person name="Hettich R.L."/>
            <person name="Lipton M.S."/>
            <person name="Williams K.H."/>
            <person name="Long P.E."/>
            <person name="Banfield J.F."/>
        </authorList>
    </citation>
    <scope>NUCLEOTIDE SEQUENCE [LARGE SCALE GENOMIC DNA]</scope>
</reference>
<proteinExistence type="predicted"/>
<dbReference type="AlphaFoldDB" id="K2BBZ1"/>
<sequence length="95" mass="11359">MNFNLNLKKFSQNSEIIISSLIFSKLKNFLTLKNKPELFPYISSIKNNNWIVFIKTSKPIVNTELKLFYEEIVELIKEAFATFWIEYKEVKVMFK</sequence>
<dbReference type="EMBL" id="AMFJ01021637">
    <property type="protein sequence ID" value="EKD66313.1"/>
    <property type="molecule type" value="Genomic_DNA"/>
</dbReference>
<comment type="caution">
    <text evidence="1">The sequence shown here is derived from an EMBL/GenBank/DDBJ whole genome shotgun (WGS) entry which is preliminary data.</text>
</comment>
<evidence type="ECO:0008006" key="2">
    <source>
        <dbReference type="Google" id="ProtNLM"/>
    </source>
</evidence>
<evidence type="ECO:0000313" key="1">
    <source>
        <dbReference type="EMBL" id="EKD66313.1"/>
    </source>
</evidence>
<name>K2BBZ1_9BACT</name>